<dbReference type="CDD" id="cd02933">
    <property type="entry name" value="OYE_like_FMN"/>
    <property type="match status" value="1"/>
</dbReference>
<dbReference type="OrthoDB" id="276546at2759"/>
<dbReference type="Proteomes" id="UP000292702">
    <property type="component" value="Unassembled WGS sequence"/>
</dbReference>
<dbReference type="EMBL" id="RWJN01000488">
    <property type="protein sequence ID" value="TCD61242.1"/>
    <property type="molecule type" value="Genomic_DNA"/>
</dbReference>
<evidence type="ECO:0000313" key="2">
    <source>
        <dbReference type="EMBL" id="TCD61242.1"/>
    </source>
</evidence>
<gene>
    <name evidence="2" type="ORF">EIP91_008709</name>
</gene>
<organism evidence="2 3">
    <name type="scientific">Steccherinum ochraceum</name>
    <dbReference type="NCBI Taxonomy" id="92696"/>
    <lineage>
        <taxon>Eukaryota</taxon>
        <taxon>Fungi</taxon>
        <taxon>Dikarya</taxon>
        <taxon>Basidiomycota</taxon>
        <taxon>Agaricomycotina</taxon>
        <taxon>Agaricomycetes</taxon>
        <taxon>Polyporales</taxon>
        <taxon>Steccherinaceae</taxon>
        <taxon>Steccherinum</taxon>
    </lineage>
</organism>
<dbReference type="PANTHER" id="PTHR22893">
    <property type="entry name" value="NADH OXIDOREDUCTASE-RELATED"/>
    <property type="match status" value="1"/>
</dbReference>
<dbReference type="Gene3D" id="3.20.20.70">
    <property type="entry name" value="Aldolase class I"/>
    <property type="match status" value="1"/>
</dbReference>
<feature type="domain" description="NADH:flavin oxidoreductase/NADH oxidase N-terminal" evidence="1">
    <location>
        <begin position="7"/>
        <end position="337"/>
    </location>
</feature>
<dbReference type="FunFam" id="3.20.20.70:FF:000138">
    <property type="entry name" value="NADPH dehydrogenase 1"/>
    <property type="match status" value="1"/>
</dbReference>
<name>A0A4R0R2F8_9APHY</name>
<sequence length="404" mass="44359">MSASVPQLFQPIKVGKIELKHRVAMAPLTRFRADSEHVLSDLSVEYYAQRASTPGTLLIAEATVIAKNAGGYANVPAIETEAQLAVWKKVTDAVHARGSFIYAQLWALGRQADPEVAAQEDFEYVSASDIPVEGKGINPRPLTTAEVKEYVQLYATAARNAVHKAGFDGVEIHGANGYLIDQFTQYVSNNRTDEYGGSIENRSRFALEVVDAVAKEIGADRTAIRFSPWAFFGGMRMPDPKPQFSHIVEKLAENHPDLAYVHVIEPRGNGGSERTPVVGESNDFIRDIWAPRPLLSAGGYDREGGMRAAEKGDVAVYGRHFISNPDLPLRLEMNIPLTPYDRDTFYSPLSPIGYTDYPFASEPKESETPSLLSTVGSWLPLGLGDGFARLGASALSVFRLWVNW</sequence>
<proteinExistence type="predicted"/>
<dbReference type="STRING" id="92696.A0A4R0R2F8"/>
<dbReference type="Pfam" id="PF00724">
    <property type="entry name" value="Oxidored_FMN"/>
    <property type="match status" value="1"/>
</dbReference>
<keyword evidence="3" id="KW-1185">Reference proteome</keyword>
<dbReference type="GO" id="GO:0003959">
    <property type="term" value="F:NADPH dehydrogenase activity"/>
    <property type="evidence" value="ECO:0007669"/>
    <property type="project" value="TreeGrafter"/>
</dbReference>
<dbReference type="PANTHER" id="PTHR22893:SF91">
    <property type="entry name" value="NADPH DEHYDROGENASE 2-RELATED"/>
    <property type="match status" value="1"/>
</dbReference>
<accession>A0A4R0R2F8</accession>
<dbReference type="AlphaFoldDB" id="A0A4R0R2F8"/>
<dbReference type="InterPro" id="IPR001155">
    <property type="entry name" value="OxRdtase_FMN_N"/>
</dbReference>
<comment type="caution">
    <text evidence="2">The sequence shown here is derived from an EMBL/GenBank/DDBJ whole genome shotgun (WGS) entry which is preliminary data.</text>
</comment>
<protein>
    <recommendedName>
        <fullName evidence="1">NADH:flavin oxidoreductase/NADH oxidase N-terminal domain-containing protein</fullName>
    </recommendedName>
</protein>
<dbReference type="InterPro" id="IPR013785">
    <property type="entry name" value="Aldolase_TIM"/>
</dbReference>
<reference evidence="2 3" key="1">
    <citation type="submission" date="2018-11" db="EMBL/GenBank/DDBJ databases">
        <title>Genome assembly of Steccherinum ochraceum LE-BIN_3174, the white-rot fungus of the Steccherinaceae family (The Residual Polyporoid clade, Polyporales, Basidiomycota).</title>
        <authorList>
            <person name="Fedorova T.V."/>
            <person name="Glazunova O.A."/>
            <person name="Landesman E.O."/>
            <person name="Moiseenko K.V."/>
            <person name="Psurtseva N.V."/>
            <person name="Savinova O.S."/>
            <person name="Shakhova N.V."/>
            <person name="Tyazhelova T.V."/>
            <person name="Vasina D.V."/>
        </authorList>
    </citation>
    <scope>NUCLEOTIDE SEQUENCE [LARGE SCALE GENOMIC DNA]</scope>
    <source>
        <strain evidence="2 3">LE-BIN_3174</strain>
    </source>
</reference>
<evidence type="ECO:0000313" key="3">
    <source>
        <dbReference type="Proteomes" id="UP000292702"/>
    </source>
</evidence>
<evidence type="ECO:0000259" key="1">
    <source>
        <dbReference type="Pfam" id="PF00724"/>
    </source>
</evidence>
<dbReference type="InterPro" id="IPR045247">
    <property type="entry name" value="Oye-like"/>
</dbReference>
<dbReference type="SUPFAM" id="SSF51395">
    <property type="entry name" value="FMN-linked oxidoreductases"/>
    <property type="match status" value="1"/>
</dbReference>
<dbReference type="GO" id="GO:0010181">
    <property type="term" value="F:FMN binding"/>
    <property type="evidence" value="ECO:0007669"/>
    <property type="project" value="InterPro"/>
</dbReference>